<evidence type="ECO:0000313" key="2">
    <source>
        <dbReference type="Proteomes" id="UP000464013"/>
    </source>
</evidence>
<dbReference type="KEGG" id="htx:EKK97_01390"/>
<gene>
    <name evidence="1" type="ORF">EKK97_01390</name>
</gene>
<accession>A0A6I6SKL9</accession>
<keyword evidence="2" id="KW-1185">Reference proteome</keyword>
<dbReference type="EMBL" id="CP035042">
    <property type="protein sequence ID" value="QHC48520.1"/>
    <property type="molecule type" value="Genomic_DNA"/>
</dbReference>
<reference evidence="1 2" key="1">
    <citation type="submission" date="2019-01" db="EMBL/GenBank/DDBJ databases">
        <title>Complete genome of a denitifying bacterium Halomons sp. BC-M4-5.</title>
        <authorList>
            <person name="Wang L."/>
            <person name="Shao Z."/>
        </authorList>
    </citation>
    <scope>NUCLEOTIDE SEQUENCE [LARGE SCALE GENOMIC DNA]</scope>
    <source>
        <strain evidence="1 2">BC-M4-5</strain>
    </source>
</reference>
<dbReference type="Proteomes" id="UP000464013">
    <property type="component" value="Chromosome"/>
</dbReference>
<sequence length="227" mass="24655">MYKGITTLFLGFMLVGCVSTNTVPMDTAQVEQTSPSSITTSSREKPSFLAMTAGKAMVGGLVGAAAMMIAGNNIVEENEIEDPAGYISSGLAASLAERFGIEQVDENDFMTKETGVAGLSRYYAASDLLVDVETLGWGFSYYPSAMRTYDVAYSARLKVIDTRSMQAVAEAYCNRRPSKTDDSPSHAELLENGAERLKQELMAAADSCLREFENKIFPRNQQMLSEA</sequence>
<dbReference type="AlphaFoldDB" id="A0A6I6SKL9"/>
<dbReference type="OrthoDB" id="9130200at2"/>
<evidence type="ECO:0008006" key="3">
    <source>
        <dbReference type="Google" id="ProtNLM"/>
    </source>
</evidence>
<proteinExistence type="predicted"/>
<evidence type="ECO:0000313" key="1">
    <source>
        <dbReference type="EMBL" id="QHC48520.1"/>
    </source>
</evidence>
<name>A0A6I6SKL9_9GAMM</name>
<organism evidence="1 2">
    <name type="scientific">Billgrantia tianxiuensis</name>
    <dbReference type="NCBI Taxonomy" id="2497861"/>
    <lineage>
        <taxon>Bacteria</taxon>
        <taxon>Pseudomonadati</taxon>
        <taxon>Pseudomonadota</taxon>
        <taxon>Gammaproteobacteria</taxon>
        <taxon>Oceanospirillales</taxon>
        <taxon>Halomonadaceae</taxon>
        <taxon>Billgrantia</taxon>
    </lineage>
</organism>
<dbReference type="RefSeq" id="WP_159548207.1">
    <property type="nucleotide sequence ID" value="NZ_CP035042.1"/>
</dbReference>
<protein>
    <recommendedName>
        <fullName evidence="3">Lipoprotein</fullName>
    </recommendedName>
</protein>
<dbReference type="PROSITE" id="PS51257">
    <property type="entry name" value="PROKAR_LIPOPROTEIN"/>
    <property type="match status" value="1"/>
</dbReference>